<evidence type="ECO:0000256" key="6">
    <source>
        <dbReference type="ARBA" id="ARBA00023163"/>
    </source>
</evidence>
<evidence type="ECO:0000256" key="10">
    <source>
        <dbReference type="SAM" id="Coils"/>
    </source>
</evidence>
<proteinExistence type="inferred from homology"/>
<dbReference type="AlphaFoldDB" id="A0A9R0KB22"/>
<protein>
    <submittedName>
        <fullName evidence="14">Homeobox-leucine zipper protein ATHB-4</fullName>
    </submittedName>
</protein>
<evidence type="ECO:0000256" key="7">
    <source>
        <dbReference type="ARBA" id="ARBA00023242"/>
    </source>
</evidence>
<name>A0A9R0KB22_SPIOL</name>
<gene>
    <name evidence="14" type="primary">LOC110802830</name>
</gene>
<evidence type="ECO:0000256" key="4">
    <source>
        <dbReference type="ARBA" id="ARBA00023125"/>
    </source>
</evidence>
<dbReference type="InterPro" id="IPR003106">
    <property type="entry name" value="Leu_zip_homeo"/>
</dbReference>
<dbReference type="InterPro" id="IPR017970">
    <property type="entry name" value="Homeobox_CS"/>
</dbReference>
<dbReference type="GO" id="GO:0000981">
    <property type="term" value="F:DNA-binding transcription factor activity, RNA polymerase II-specific"/>
    <property type="evidence" value="ECO:0007669"/>
    <property type="project" value="InterPro"/>
</dbReference>
<evidence type="ECO:0000256" key="3">
    <source>
        <dbReference type="ARBA" id="ARBA00023015"/>
    </source>
</evidence>
<dbReference type="GO" id="GO:0043565">
    <property type="term" value="F:sequence-specific DNA binding"/>
    <property type="evidence" value="ECO:0007669"/>
    <property type="project" value="InterPro"/>
</dbReference>
<evidence type="ECO:0000256" key="8">
    <source>
        <dbReference type="PROSITE-ProRule" id="PRU00108"/>
    </source>
</evidence>
<dbReference type="Pfam" id="PF00046">
    <property type="entry name" value="Homeodomain"/>
    <property type="match status" value="1"/>
</dbReference>
<dbReference type="KEGG" id="soe:110802830"/>
<keyword evidence="3" id="KW-0805">Transcription regulation</keyword>
<keyword evidence="5 8" id="KW-0371">Homeobox</keyword>
<evidence type="ECO:0000256" key="9">
    <source>
        <dbReference type="RuleBase" id="RU000682"/>
    </source>
</evidence>
<dbReference type="InterPro" id="IPR009057">
    <property type="entry name" value="Homeodomain-like_sf"/>
</dbReference>
<dbReference type="InterPro" id="IPR050762">
    <property type="entry name" value="HD-ZIP_Homeobox_LZ_Class_II"/>
</dbReference>
<feature type="region of interest" description="Disordered" evidence="11">
    <location>
        <begin position="50"/>
        <end position="84"/>
    </location>
</feature>
<evidence type="ECO:0000256" key="1">
    <source>
        <dbReference type="ARBA" id="ARBA00004123"/>
    </source>
</evidence>
<dbReference type="InterPro" id="IPR001356">
    <property type="entry name" value="HD"/>
</dbReference>
<feature type="coiled-coil region" evidence="10">
    <location>
        <begin position="130"/>
        <end position="171"/>
    </location>
</feature>
<keyword evidence="6" id="KW-0804">Transcription</keyword>
<reference evidence="14" key="2">
    <citation type="submission" date="2025-08" db="UniProtKB">
        <authorList>
            <consortium name="RefSeq"/>
        </authorList>
    </citation>
    <scope>IDENTIFICATION</scope>
    <source>
        <tissue evidence="14">Leaf</tissue>
    </source>
</reference>
<reference evidence="13" key="1">
    <citation type="journal article" date="2021" name="Nat. Commun.">
        <title>Genomic analyses provide insights into spinach domestication and the genetic basis of agronomic traits.</title>
        <authorList>
            <person name="Cai X."/>
            <person name="Sun X."/>
            <person name="Xu C."/>
            <person name="Sun H."/>
            <person name="Wang X."/>
            <person name="Ge C."/>
            <person name="Zhang Z."/>
            <person name="Wang Q."/>
            <person name="Fei Z."/>
            <person name="Jiao C."/>
            <person name="Wang Q."/>
        </authorList>
    </citation>
    <scope>NUCLEOTIDE SEQUENCE [LARGE SCALE GENOMIC DNA]</scope>
    <source>
        <strain evidence="13">cv. Varoflay</strain>
    </source>
</reference>
<evidence type="ECO:0000256" key="2">
    <source>
        <dbReference type="ARBA" id="ARBA00006074"/>
    </source>
</evidence>
<keyword evidence="4 8" id="KW-0238">DNA-binding</keyword>
<dbReference type="SMART" id="SM00340">
    <property type="entry name" value="HALZ"/>
    <property type="match status" value="1"/>
</dbReference>
<dbReference type="GeneID" id="110802830"/>
<evidence type="ECO:0000259" key="12">
    <source>
        <dbReference type="PROSITE" id="PS50071"/>
    </source>
</evidence>
<dbReference type="PROSITE" id="PS00027">
    <property type="entry name" value="HOMEOBOX_1"/>
    <property type="match status" value="1"/>
</dbReference>
<dbReference type="RefSeq" id="XP_021863985.2">
    <property type="nucleotide sequence ID" value="XM_022008293.2"/>
</dbReference>
<comment type="similarity">
    <text evidence="2">Belongs to the HD-ZIP homeobox family. Class II subfamily.</text>
</comment>
<dbReference type="PANTHER" id="PTHR45714">
    <property type="entry name" value="HOMEOBOX-LEUCINE ZIPPER PROTEIN HAT14"/>
    <property type="match status" value="1"/>
</dbReference>
<keyword evidence="7 8" id="KW-0539">Nucleus</keyword>
<evidence type="ECO:0000313" key="13">
    <source>
        <dbReference type="Proteomes" id="UP000813463"/>
    </source>
</evidence>
<dbReference type="Pfam" id="PF02183">
    <property type="entry name" value="HALZ"/>
    <property type="match status" value="1"/>
</dbReference>
<feature type="domain" description="Homeobox" evidence="12">
    <location>
        <begin position="78"/>
        <end position="138"/>
    </location>
</feature>
<dbReference type="Proteomes" id="UP000813463">
    <property type="component" value="Chromosome 2"/>
</dbReference>
<dbReference type="GO" id="GO:0005634">
    <property type="term" value="C:nucleus"/>
    <property type="evidence" value="ECO:0007669"/>
    <property type="project" value="UniProtKB-SubCell"/>
</dbReference>
<evidence type="ECO:0000256" key="5">
    <source>
        <dbReference type="ARBA" id="ARBA00023155"/>
    </source>
</evidence>
<organism evidence="13 14">
    <name type="scientific">Spinacia oleracea</name>
    <name type="common">Spinach</name>
    <dbReference type="NCBI Taxonomy" id="3562"/>
    <lineage>
        <taxon>Eukaryota</taxon>
        <taxon>Viridiplantae</taxon>
        <taxon>Streptophyta</taxon>
        <taxon>Embryophyta</taxon>
        <taxon>Tracheophyta</taxon>
        <taxon>Spermatophyta</taxon>
        <taxon>Magnoliopsida</taxon>
        <taxon>eudicotyledons</taxon>
        <taxon>Gunneridae</taxon>
        <taxon>Pentapetalae</taxon>
        <taxon>Caryophyllales</taxon>
        <taxon>Chenopodiaceae</taxon>
        <taxon>Chenopodioideae</taxon>
        <taxon>Anserineae</taxon>
        <taxon>Spinacia</taxon>
    </lineage>
</organism>
<keyword evidence="10" id="KW-0175">Coiled coil</keyword>
<feature type="DNA-binding region" description="Homeobox" evidence="8">
    <location>
        <begin position="80"/>
        <end position="139"/>
    </location>
</feature>
<dbReference type="CDD" id="cd00086">
    <property type="entry name" value="homeodomain"/>
    <property type="match status" value="1"/>
</dbReference>
<evidence type="ECO:0000256" key="11">
    <source>
        <dbReference type="SAM" id="MobiDB-lite"/>
    </source>
</evidence>
<comment type="subcellular location">
    <subcellularLocation>
        <location evidence="1 8 9">Nucleus</location>
    </subcellularLocation>
</comment>
<dbReference type="PANTHER" id="PTHR45714:SF11">
    <property type="entry name" value="HOMEOBOX-LEUCINE ZIPPER PROTEIN HAT3"/>
    <property type="match status" value="1"/>
</dbReference>
<dbReference type="PROSITE" id="PS50071">
    <property type="entry name" value="HOMEOBOX_2"/>
    <property type="match status" value="1"/>
</dbReference>
<accession>A0A9R0KB22</accession>
<keyword evidence="13" id="KW-1185">Reference proteome</keyword>
<dbReference type="Gene3D" id="1.10.10.60">
    <property type="entry name" value="Homeodomain-like"/>
    <property type="match status" value="1"/>
</dbReference>
<sequence length="248" mass="27852">MTKMQKLNTTLMMMPRKINMGMDQEIKSPPEIIDLEEVIEITGKIGSPNSILSSGTGKRLGGFSAESDDEDGGNGGGEGGERKKLRLTKEQIVVLEQAFKEHTTLNTKQKLALAKEVNLRPRQVEVWFQNRRARTKLKQTEVDCEHLKRVCENLTEENKKLQKEVQELRALKACPEQMHANHPPTTLTLCPSCKTVSFNSSSATTKAPAGEMGRYPMAAFHRPIPLNIKKLSFTINNNRVFESHIPRS</sequence>
<evidence type="ECO:0000313" key="14">
    <source>
        <dbReference type="RefSeq" id="XP_021863985.2"/>
    </source>
</evidence>
<dbReference type="SMART" id="SM00389">
    <property type="entry name" value="HOX"/>
    <property type="match status" value="1"/>
</dbReference>
<dbReference type="SUPFAM" id="SSF46689">
    <property type="entry name" value="Homeodomain-like"/>
    <property type="match status" value="1"/>
</dbReference>